<reference evidence="4" key="1">
    <citation type="submission" date="2016-03" db="EMBL/GenBank/DDBJ databases">
        <authorList>
            <person name="Guldener U."/>
        </authorList>
    </citation>
    <scope>NUCLEOTIDE SEQUENCE [LARGE SCALE GENOMIC DNA]</scope>
    <source>
        <strain evidence="4">04CH-RAC-A.6.1</strain>
    </source>
</reference>
<dbReference type="AlphaFoldDB" id="A0A1E1KSG6"/>
<sequence>MYPLKGMKLRNIREMLVQDHAFIVNERQLKKKIDDWEIGKNVQGSEMTFIAQKQYQRTLARKPIDFCVRAVPSTPSDVAYSPASTSPKSPHSMEAIDRSNEPLKRPDMEWLANDDRQFATSVEGPATVSPLGA</sequence>
<feature type="domain" description="Clr5" evidence="2">
    <location>
        <begin position="2"/>
        <end position="40"/>
    </location>
</feature>
<dbReference type="EMBL" id="FJUX01000042">
    <property type="protein sequence ID" value="CZS99894.1"/>
    <property type="molecule type" value="Genomic_DNA"/>
</dbReference>
<evidence type="ECO:0000259" key="2">
    <source>
        <dbReference type="Pfam" id="PF14420"/>
    </source>
</evidence>
<dbReference type="Pfam" id="PF14420">
    <property type="entry name" value="Clr5"/>
    <property type="match status" value="1"/>
</dbReference>
<keyword evidence="4" id="KW-1185">Reference proteome</keyword>
<organism evidence="3 4">
    <name type="scientific">Rhynchosporium agropyri</name>
    <dbReference type="NCBI Taxonomy" id="914238"/>
    <lineage>
        <taxon>Eukaryota</taxon>
        <taxon>Fungi</taxon>
        <taxon>Dikarya</taxon>
        <taxon>Ascomycota</taxon>
        <taxon>Pezizomycotina</taxon>
        <taxon>Leotiomycetes</taxon>
        <taxon>Helotiales</taxon>
        <taxon>Ploettnerulaceae</taxon>
        <taxon>Rhynchosporium</taxon>
    </lineage>
</organism>
<evidence type="ECO:0000313" key="3">
    <source>
        <dbReference type="EMBL" id="CZS99894.1"/>
    </source>
</evidence>
<proteinExistence type="predicted"/>
<name>A0A1E1KSG6_9HELO</name>
<evidence type="ECO:0000313" key="4">
    <source>
        <dbReference type="Proteomes" id="UP000178912"/>
    </source>
</evidence>
<accession>A0A1E1KSG6</accession>
<feature type="region of interest" description="Disordered" evidence="1">
    <location>
        <begin position="114"/>
        <end position="133"/>
    </location>
</feature>
<evidence type="ECO:0000256" key="1">
    <source>
        <dbReference type="SAM" id="MobiDB-lite"/>
    </source>
</evidence>
<dbReference type="InterPro" id="IPR025676">
    <property type="entry name" value="Clr5_dom"/>
</dbReference>
<feature type="region of interest" description="Disordered" evidence="1">
    <location>
        <begin position="73"/>
        <end position="108"/>
    </location>
</feature>
<dbReference type="OrthoDB" id="3555837at2759"/>
<protein>
    <recommendedName>
        <fullName evidence="2">Clr5 domain-containing protein</fullName>
    </recommendedName>
</protein>
<dbReference type="Proteomes" id="UP000178912">
    <property type="component" value="Unassembled WGS sequence"/>
</dbReference>
<gene>
    <name evidence="3" type="ORF">RAG0_08167</name>
</gene>
<feature type="compositionally biased region" description="Basic and acidic residues" evidence="1">
    <location>
        <begin position="94"/>
        <end position="108"/>
    </location>
</feature>